<feature type="region of interest" description="Disordered" evidence="1">
    <location>
        <begin position="1"/>
        <end position="34"/>
    </location>
</feature>
<dbReference type="AlphaFoldDB" id="A0A9D4BX29"/>
<evidence type="ECO:0000313" key="2">
    <source>
        <dbReference type="EMBL" id="KAH3710298.1"/>
    </source>
</evidence>
<evidence type="ECO:0000313" key="3">
    <source>
        <dbReference type="Proteomes" id="UP000828390"/>
    </source>
</evidence>
<organism evidence="2 3">
    <name type="scientific">Dreissena polymorpha</name>
    <name type="common">Zebra mussel</name>
    <name type="synonym">Mytilus polymorpha</name>
    <dbReference type="NCBI Taxonomy" id="45954"/>
    <lineage>
        <taxon>Eukaryota</taxon>
        <taxon>Metazoa</taxon>
        <taxon>Spiralia</taxon>
        <taxon>Lophotrochozoa</taxon>
        <taxon>Mollusca</taxon>
        <taxon>Bivalvia</taxon>
        <taxon>Autobranchia</taxon>
        <taxon>Heteroconchia</taxon>
        <taxon>Euheterodonta</taxon>
        <taxon>Imparidentia</taxon>
        <taxon>Neoheterodontei</taxon>
        <taxon>Myida</taxon>
        <taxon>Dreissenoidea</taxon>
        <taxon>Dreissenidae</taxon>
        <taxon>Dreissena</taxon>
    </lineage>
</organism>
<name>A0A9D4BX29_DREPO</name>
<dbReference type="EMBL" id="JAIWYP010000014">
    <property type="protein sequence ID" value="KAH3710298.1"/>
    <property type="molecule type" value="Genomic_DNA"/>
</dbReference>
<gene>
    <name evidence="2" type="ORF">DPMN_069773</name>
</gene>
<accession>A0A9D4BX29</accession>
<reference evidence="2" key="1">
    <citation type="journal article" date="2019" name="bioRxiv">
        <title>The Genome of the Zebra Mussel, Dreissena polymorpha: A Resource for Invasive Species Research.</title>
        <authorList>
            <person name="McCartney M.A."/>
            <person name="Auch B."/>
            <person name="Kono T."/>
            <person name="Mallez S."/>
            <person name="Zhang Y."/>
            <person name="Obille A."/>
            <person name="Becker A."/>
            <person name="Abrahante J.E."/>
            <person name="Garbe J."/>
            <person name="Badalamenti J.P."/>
            <person name="Herman A."/>
            <person name="Mangelson H."/>
            <person name="Liachko I."/>
            <person name="Sullivan S."/>
            <person name="Sone E.D."/>
            <person name="Koren S."/>
            <person name="Silverstein K.A.T."/>
            <person name="Beckman K.B."/>
            <person name="Gohl D.M."/>
        </authorList>
    </citation>
    <scope>NUCLEOTIDE SEQUENCE</scope>
    <source>
        <strain evidence="2">Duluth1</strain>
        <tissue evidence="2">Whole animal</tissue>
    </source>
</reference>
<comment type="caution">
    <text evidence="2">The sequence shown here is derived from an EMBL/GenBank/DDBJ whole genome shotgun (WGS) entry which is preliminary data.</text>
</comment>
<reference evidence="2" key="2">
    <citation type="submission" date="2020-11" db="EMBL/GenBank/DDBJ databases">
        <authorList>
            <person name="McCartney M.A."/>
            <person name="Auch B."/>
            <person name="Kono T."/>
            <person name="Mallez S."/>
            <person name="Becker A."/>
            <person name="Gohl D.M."/>
            <person name="Silverstein K.A.T."/>
            <person name="Koren S."/>
            <person name="Bechman K.B."/>
            <person name="Herman A."/>
            <person name="Abrahante J.E."/>
            <person name="Garbe J."/>
        </authorList>
    </citation>
    <scope>NUCLEOTIDE SEQUENCE</scope>
    <source>
        <strain evidence="2">Duluth1</strain>
        <tissue evidence="2">Whole animal</tissue>
    </source>
</reference>
<dbReference type="Proteomes" id="UP000828390">
    <property type="component" value="Unassembled WGS sequence"/>
</dbReference>
<keyword evidence="3" id="KW-1185">Reference proteome</keyword>
<feature type="compositionally biased region" description="Acidic residues" evidence="1">
    <location>
        <begin position="17"/>
        <end position="27"/>
    </location>
</feature>
<sequence>MIRFSKSEYGTINEMESVNEGEDEGEGLEAAGGPVIVPDTNLGLGVIERVTAAIDSASLSGPPVLYIKSSDAKVGEQGARSKVIQVRWNQESGTNASGA</sequence>
<evidence type="ECO:0000256" key="1">
    <source>
        <dbReference type="SAM" id="MobiDB-lite"/>
    </source>
</evidence>
<proteinExistence type="predicted"/>
<protein>
    <submittedName>
        <fullName evidence="2">Uncharacterized protein</fullName>
    </submittedName>
</protein>